<accession>A0A1Y3V4Z8</accession>
<dbReference type="Pfam" id="PF09669">
    <property type="entry name" value="Phage_pRha"/>
    <property type="match status" value="1"/>
</dbReference>
<evidence type="ECO:0000313" key="1">
    <source>
        <dbReference type="EMBL" id="OUN56136.1"/>
    </source>
</evidence>
<evidence type="ECO:0008006" key="3">
    <source>
        <dbReference type="Google" id="ProtNLM"/>
    </source>
</evidence>
<sequence length="225" mass="25597">MNKIVFISENNQALTNSLLVAEKFGKEPNDVVRAIDNLLQNADNECTAKVRNMFAEYTEDVPQPNGGVKSARRFVMNRDGFTLLAMGFTGKRALKFKLEYIAAFNEMEQIIGGGGYARLADLEQRISAIEERTGTRNAPAFPGTLRPMSQRDTIRMLVNECAGRMNVSQRDIWQKVYNQLYYRYHVSVRAYKRKKPGETVLEVAERHGQLPRIYAIVSNMVALLR</sequence>
<dbReference type="AlphaFoldDB" id="A0A1Y3V4Z8"/>
<protein>
    <recommendedName>
        <fullName evidence="3">Phage regulatory protein, Rha family</fullName>
    </recommendedName>
</protein>
<reference evidence="2" key="1">
    <citation type="submission" date="2017-04" db="EMBL/GenBank/DDBJ databases">
        <title>Function of individual gut microbiota members based on whole genome sequencing of pure cultures obtained from chicken caecum.</title>
        <authorList>
            <person name="Medvecky M."/>
            <person name="Cejkova D."/>
            <person name="Polansky O."/>
            <person name="Karasova D."/>
            <person name="Kubasova T."/>
            <person name="Cizek A."/>
            <person name="Rychlik I."/>
        </authorList>
    </citation>
    <scope>NUCLEOTIDE SEQUENCE [LARGE SCALE GENOMIC DNA]</scope>
    <source>
        <strain evidence="2">An67</strain>
    </source>
</reference>
<evidence type="ECO:0000313" key="2">
    <source>
        <dbReference type="Proteomes" id="UP000196329"/>
    </source>
</evidence>
<gene>
    <name evidence="1" type="ORF">B5G17_04190</name>
</gene>
<dbReference type="Proteomes" id="UP000196329">
    <property type="component" value="Unassembled WGS sequence"/>
</dbReference>
<comment type="caution">
    <text evidence="1">The sequence shown here is derived from an EMBL/GenBank/DDBJ whole genome shotgun (WGS) entry which is preliminary data.</text>
</comment>
<dbReference type="NCBIfam" id="TIGR02681">
    <property type="entry name" value="phage_pRha"/>
    <property type="match status" value="1"/>
</dbReference>
<organism evidence="1 2">
    <name type="scientific">Bacteroides uniformis</name>
    <dbReference type="NCBI Taxonomy" id="820"/>
    <lineage>
        <taxon>Bacteria</taxon>
        <taxon>Pseudomonadati</taxon>
        <taxon>Bacteroidota</taxon>
        <taxon>Bacteroidia</taxon>
        <taxon>Bacteroidales</taxon>
        <taxon>Bacteroidaceae</taxon>
        <taxon>Bacteroides</taxon>
    </lineage>
</organism>
<dbReference type="InterPro" id="IPR014054">
    <property type="entry name" value="Phage_regulatory_Rha"/>
</dbReference>
<name>A0A1Y3V4Z8_BACUN</name>
<dbReference type="EMBL" id="NFHS01000002">
    <property type="protein sequence ID" value="OUN56136.1"/>
    <property type="molecule type" value="Genomic_DNA"/>
</dbReference>
<dbReference type="RefSeq" id="WP_087332209.1">
    <property type="nucleotide sequence ID" value="NZ_DAWEHH010000011.1"/>
</dbReference>
<proteinExistence type="predicted"/>